<dbReference type="AlphaFoldDB" id="A0A7Z7LD93"/>
<gene>
    <name evidence="2" type="ORF">MESINF_0480</name>
</gene>
<keyword evidence="1" id="KW-0472">Membrane</keyword>
<evidence type="ECO:0000313" key="2">
    <source>
        <dbReference type="EMBL" id="SSC11929.1"/>
    </source>
</evidence>
<keyword evidence="1" id="KW-0812">Transmembrane</keyword>
<feature type="transmembrane region" description="Helical" evidence="1">
    <location>
        <begin position="28"/>
        <end position="43"/>
    </location>
</feature>
<reference evidence="2 3" key="1">
    <citation type="submission" date="2017-01" db="EMBL/GenBank/DDBJ databases">
        <authorList>
            <person name="Erauso G."/>
        </authorList>
    </citation>
    <scope>NUCLEOTIDE SEQUENCE [LARGE SCALE GENOMIC DNA]</scope>
    <source>
        <strain evidence="2">MESINF1</strain>
    </source>
</reference>
<evidence type="ECO:0008006" key="4">
    <source>
        <dbReference type="Google" id="ProtNLM"/>
    </source>
</evidence>
<proteinExistence type="predicted"/>
<name>A0A7Z7LD93_9BACT</name>
<accession>A0A7Z7LD93</accession>
<evidence type="ECO:0000313" key="3">
    <source>
        <dbReference type="Proteomes" id="UP000250796"/>
    </source>
</evidence>
<organism evidence="2 3">
    <name type="scientific">Mesotoga infera</name>
    <dbReference type="NCBI Taxonomy" id="1236046"/>
    <lineage>
        <taxon>Bacteria</taxon>
        <taxon>Thermotogati</taxon>
        <taxon>Thermotogota</taxon>
        <taxon>Thermotogae</taxon>
        <taxon>Kosmotogales</taxon>
        <taxon>Kosmotogaceae</taxon>
        <taxon>Mesotoga</taxon>
    </lineage>
</organism>
<dbReference type="Proteomes" id="UP000250796">
    <property type="component" value="Chromosome MESINF"/>
</dbReference>
<evidence type="ECO:0000256" key="1">
    <source>
        <dbReference type="SAM" id="Phobius"/>
    </source>
</evidence>
<keyword evidence="3" id="KW-1185">Reference proteome</keyword>
<protein>
    <recommendedName>
        <fullName evidence="4">Cell wall-active antibiotics response LiaF-like C-terminal domain-containing protein</fullName>
    </recommendedName>
</protein>
<dbReference type="KEGG" id="minf:MESINF_0480"/>
<keyword evidence="1" id="KW-1133">Transmembrane helix</keyword>
<feature type="transmembrane region" description="Helical" evidence="1">
    <location>
        <begin position="80"/>
        <end position="103"/>
    </location>
</feature>
<sequence length="322" mass="36122">MKFGAIVAIFLGLLIILSVTHVLPSFSFAVEIFLAIIFLYNGFKVFRRFKAEHMGSLIFGAILVVDLLIGFNVIKNFRGWGFWELVVAMIGSYIVGWGIVVLFRKSFFRADKEPSSTRQTVNISRPEEFGEIDVEVEANLTKVLLMDNSSNGIDANISFDKLSFNGNLQYNMDKNRATLKARCKAKAGVSSVLSKSRMNMEISPKPLLRFEANLDGADTVLDFSNLNLDRARVKTSLSRLSIIPSALRDCIIDIDCEVTSLNIRVPKDVGISIVHEGELNWSNFNNLMERERGYVSTNIDRAISTCQINVKSDMSKISIDWI</sequence>
<dbReference type="EMBL" id="LS974202">
    <property type="protein sequence ID" value="SSC11929.1"/>
    <property type="molecule type" value="Genomic_DNA"/>
</dbReference>
<feature type="transmembrane region" description="Helical" evidence="1">
    <location>
        <begin position="55"/>
        <end position="74"/>
    </location>
</feature>
<dbReference type="RefSeq" id="WP_169698355.1">
    <property type="nucleotide sequence ID" value="NZ_LS974202.1"/>
</dbReference>